<organism evidence="1 2">
    <name type="scientific">beta proteobacterium KB13</name>
    <dbReference type="NCBI Taxonomy" id="314607"/>
    <lineage>
        <taxon>Bacteria</taxon>
        <taxon>Pseudomonadati</taxon>
        <taxon>Pseudomonadota</taxon>
        <taxon>Betaproteobacteria</taxon>
        <taxon>Nitrosomonadales</taxon>
        <taxon>OM43 clade</taxon>
    </lineage>
</organism>
<dbReference type="AlphaFoldDB" id="B6BVU3"/>
<dbReference type="Proteomes" id="UP000004188">
    <property type="component" value="Unassembled WGS sequence"/>
</dbReference>
<evidence type="ECO:0000313" key="1">
    <source>
        <dbReference type="EMBL" id="EDZ64764.1"/>
    </source>
</evidence>
<accession>B6BVU3</accession>
<reference evidence="2" key="1">
    <citation type="journal article" date="2012" name="Stand. Genomic Sci.">
        <title>Genome sequence of strain HIMB624, a cultured representative from the OM43 clade of marine Betaproteobacteria.</title>
        <authorList>
            <person name="Huggett M.J."/>
            <person name="Hayakawa D.H."/>
            <person name="Rappe M.S."/>
        </authorList>
    </citation>
    <scope>NUCLEOTIDE SEQUENCE [LARGE SCALE GENOMIC DNA]</scope>
    <source>
        <strain evidence="2">KB13</strain>
    </source>
</reference>
<keyword evidence="2" id="KW-1185">Reference proteome</keyword>
<dbReference type="STRING" id="314607.KB13_896"/>
<evidence type="ECO:0000313" key="2">
    <source>
        <dbReference type="Proteomes" id="UP000004188"/>
    </source>
</evidence>
<proteinExistence type="predicted"/>
<dbReference type="HOGENOM" id="CLU_2448669_0_0_4"/>
<dbReference type="EMBL" id="DS995299">
    <property type="protein sequence ID" value="EDZ64764.1"/>
    <property type="molecule type" value="Genomic_DNA"/>
</dbReference>
<protein>
    <submittedName>
        <fullName evidence="1">Uncharacterized protein</fullName>
    </submittedName>
</protein>
<gene>
    <name evidence="1" type="ORF">KB13_896</name>
</gene>
<name>B6BVU3_9PROT</name>
<sequence>MTCREYIDLLIEEHSGSNAYEVDDVATAFINAHAGGSTRYTWSQGEQYVYCAEDPNEPFNLAANPIVICSCKLEDNCIVGGPFCPGPRP</sequence>